<evidence type="ECO:0000256" key="1">
    <source>
        <dbReference type="SAM" id="MobiDB-lite"/>
    </source>
</evidence>
<protein>
    <submittedName>
        <fullName evidence="3">AbrB/MazE/SpoVT family DNA-binding domain-containing protein</fullName>
    </submittedName>
</protein>
<keyword evidence="4" id="KW-1185">Reference proteome</keyword>
<dbReference type="InterPro" id="IPR039052">
    <property type="entry name" value="Antitox_PemI-like"/>
</dbReference>
<dbReference type="PANTHER" id="PTHR40516">
    <property type="entry name" value="ANTITOXIN CHPS-RELATED"/>
    <property type="match status" value="1"/>
</dbReference>
<evidence type="ECO:0000313" key="4">
    <source>
        <dbReference type="Proteomes" id="UP001596620"/>
    </source>
</evidence>
<proteinExistence type="predicted"/>
<dbReference type="InterPro" id="IPR007159">
    <property type="entry name" value="SpoVT-AbrB_dom"/>
</dbReference>
<dbReference type="Pfam" id="PF04014">
    <property type="entry name" value="MazE_antitoxin"/>
    <property type="match status" value="1"/>
</dbReference>
<dbReference type="SUPFAM" id="SSF89447">
    <property type="entry name" value="AbrB/MazE/MraZ-like"/>
    <property type="match status" value="1"/>
</dbReference>
<dbReference type="RefSeq" id="WP_382358824.1">
    <property type="nucleotide sequence ID" value="NZ_JBHTGR010000019.1"/>
</dbReference>
<reference evidence="4" key="1">
    <citation type="journal article" date="2019" name="Int. J. Syst. Evol. Microbiol.">
        <title>The Global Catalogue of Microorganisms (GCM) 10K type strain sequencing project: providing services to taxonomists for standard genome sequencing and annotation.</title>
        <authorList>
            <consortium name="The Broad Institute Genomics Platform"/>
            <consortium name="The Broad Institute Genome Sequencing Center for Infectious Disease"/>
            <person name="Wu L."/>
            <person name="Ma J."/>
        </authorList>
    </citation>
    <scope>NUCLEOTIDE SEQUENCE [LARGE SCALE GENOMIC DNA]</scope>
    <source>
        <strain evidence="4">JCM 30234</strain>
    </source>
</reference>
<name>A0ABW2UTV5_9BACI</name>
<accession>A0ABW2UTV5</accession>
<dbReference type="EMBL" id="JBHTGR010000019">
    <property type="protein sequence ID" value="MFC7747304.1"/>
    <property type="molecule type" value="Genomic_DNA"/>
</dbReference>
<feature type="domain" description="SpoVT-AbrB" evidence="2">
    <location>
        <begin position="5"/>
        <end position="50"/>
    </location>
</feature>
<dbReference type="Proteomes" id="UP001596620">
    <property type="component" value="Unassembled WGS sequence"/>
</dbReference>
<evidence type="ECO:0000313" key="3">
    <source>
        <dbReference type="EMBL" id="MFC7747304.1"/>
    </source>
</evidence>
<dbReference type="Gene3D" id="2.10.260.10">
    <property type="match status" value="1"/>
</dbReference>
<dbReference type="InterPro" id="IPR037914">
    <property type="entry name" value="SpoVT-AbrB_sf"/>
</dbReference>
<feature type="compositionally biased region" description="Basic and acidic residues" evidence="1">
    <location>
        <begin position="61"/>
        <end position="77"/>
    </location>
</feature>
<dbReference type="SMART" id="SM00966">
    <property type="entry name" value="SpoVT_AbrB"/>
    <property type="match status" value="1"/>
</dbReference>
<comment type="caution">
    <text evidence="3">The sequence shown here is derived from an EMBL/GenBank/DDBJ whole genome shotgun (WGS) entry which is preliminary data.</text>
</comment>
<keyword evidence="3" id="KW-0238">DNA-binding</keyword>
<dbReference type="PANTHER" id="PTHR40516:SF1">
    <property type="entry name" value="ANTITOXIN CHPS-RELATED"/>
    <property type="match status" value="1"/>
</dbReference>
<dbReference type="GO" id="GO:0003677">
    <property type="term" value="F:DNA binding"/>
    <property type="evidence" value="ECO:0007669"/>
    <property type="project" value="UniProtKB-KW"/>
</dbReference>
<organism evidence="3 4">
    <name type="scientific">Lentibacillus kimchii</name>
    <dbReference type="NCBI Taxonomy" id="1542911"/>
    <lineage>
        <taxon>Bacteria</taxon>
        <taxon>Bacillati</taxon>
        <taxon>Bacillota</taxon>
        <taxon>Bacilli</taxon>
        <taxon>Bacillales</taxon>
        <taxon>Bacillaceae</taxon>
        <taxon>Lentibacillus</taxon>
    </lineage>
</organism>
<evidence type="ECO:0000259" key="2">
    <source>
        <dbReference type="SMART" id="SM00966"/>
    </source>
</evidence>
<sequence>MTTAQKWGGSIGVRIPQKIAKKYGVVSGSPIQVSDDGEKIIIQPVENEFTLEELLEQCEGDNPHEELFSDSSGKEEL</sequence>
<gene>
    <name evidence="3" type="ORF">ACFQU8_08665</name>
</gene>
<feature type="region of interest" description="Disordered" evidence="1">
    <location>
        <begin position="58"/>
        <end position="77"/>
    </location>
</feature>